<dbReference type="Proteomes" id="UP000886887">
    <property type="component" value="Unassembled WGS sequence"/>
</dbReference>
<accession>A0A9D0ZC16</accession>
<dbReference type="SUPFAM" id="SSF53335">
    <property type="entry name" value="S-adenosyl-L-methionine-dependent methyltransferases"/>
    <property type="match status" value="1"/>
</dbReference>
<proteinExistence type="predicted"/>
<gene>
    <name evidence="1" type="ORF">IAB73_09555</name>
</gene>
<evidence type="ECO:0000313" key="1">
    <source>
        <dbReference type="EMBL" id="HIQ72436.1"/>
    </source>
</evidence>
<dbReference type="EMBL" id="DVFJ01000036">
    <property type="protein sequence ID" value="HIQ72436.1"/>
    <property type="molecule type" value="Genomic_DNA"/>
</dbReference>
<dbReference type="AlphaFoldDB" id="A0A9D0ZC16"/>
<dbReference type="PANTHER" id="PTHR38451">
    <property type="entry name" value="TRNA (ADENINE(22)-N(1))-METHYLTRANSFERASE"/>
    <property type="match status" value="1"/>
</dbReference>
<keyword evidence="1" id="KW-0489">Methyltransferase</keyword>
<keyword evidence="1" id="KW-0808">Transferase</keyword>
<sequence length="232" mass="25213">MRDLVLDERLETLAALVGDAATAADIGADHGLLACALLERMPARRMIVSDISAPSLDKARRLLGERGLLDRARLCVADGLGGLDAPVEAIVIAGMGGGTIRAILEAGRDRIGNARLVLQPNLDADRLRADLCAGGFVIEDERVALCAGRYYPIICARQGVSAPLAAREAFLGPVLLRTRPARYADYLAWMRGVRLGELARVRQGRSERAQARRRELDEQIAWIEEALAWTPR</sequence>
<reference evidence="1" key="2">
    <citation type="journal article" date="2021" name="PeerJ">
        <title>Extensive microbial diversity within the chicken gut microbiome revealed by metagenomics and culture.</title>
        <authorList>
            <person name="Gilroy R."/>
            <person name="Ravi A."/>
            <person name="Getino M."/>
            <person name="Pursley I."/>
            <person name="Horton D.L."/>
            <person name="Alikhan N.F."/>
            <person name="Baker D."/>
            <person name="Gharbi K."/>
            <person name="Hall N."/>
            <person name="Watson M."/>
            <person name="Adriaenssens E.M."/>
            <person name="Foster-Nyarko E."/>
            <person name="Jarju S."/>
            <person name="Secka A."/>
            <person name="Antonio M."/>
            <person name="Oren A."/>
            <person name="Chaudhuri R.R."/>
            <person name="La Ragione R."/>
            <person name="Hildebrand F."/>
            <person name="Pallen M.J."/>
        </authorList>
    </citation>
    <scope>NUCLEOTIDE SEQUENCE</scope>
    <source>
        <strain evidence="1">ChiSxjej2B14-6234</strain>
    </source>
</reference>
<dbReference type="Pfam" id="PF04816">
    <property type="entry name" value="TrmK"/>
    <property type="match status" value="1"/>
</dbReference>
<dbReference type="InterPro" id="IPR006901">
    <property type="entry name" value="TrmK"/>
</dbReference>
<dbReference type="GO" id="GO:0160105">
    <property type="term" value="F:tRNA (adenine(22)-N1)-methyltransferase activity"/>
    <property type="evidence" value="ECO:0007669"/>
    <property type="project" value="InterPro"/>
</dbReference>
<dbReference type="GO" id="GO:0032259">
    <property type="term" value="P:methylation"/>
    <property type="evidence" value="ECO:0007669"/>
    <property type="project" value="UniProtKB-KW"/>
</dbReference>
<evidence type="ECO:0000313" key="2">
    <source>
        <dbReference type="Proteomes" id="UP000886887"/>
    </source>
</evidence>
<organism evidence="1 2">
    <name type="scientific">Candidatus Onthenecus intestinigallinarum</name>
    <dbReference type="NCBI Taxonomy" id="2840875"/>
    <lineage>
        <taxon>Bacteria</taxon>
        <taxon>Bacillati</taxon>
        <taxon>Bacillota</taxon>
        <taxon>Clostridia</taxon>
        <taxon>Eubacteriales</taxon>
        <taxon>Candidatus Onthenecus</taxon>
    </lineage>
</organism>
<dbReference type="Gene3D" id="3.40.50.150">
    <property type="entry name" value="Vaccinia Virus protein VP39"/>
    <property type="match status" value="1"/>
</dbReference>
<dbReference type="PANTHER" id="PTHR38451:SF1">
    <property type="entry name" value="TRNA (ADENINE(22)-N(1))-METHYLTRANSFERASE"/>
    <property type="match status" value="1"/>
</dbReference>
<dbReference type="PIRSF" id="PIRSF018637">
    <property type="entry name" value="TrmK"/>
    <property type="match status" value="1"/>
</dbReference>
<protein>
    <submittedName>
        <fullName evidence="1">SAM-dependent methyltransferase</fullName>
    </submittedName>
</protein>
<comment type="caution">
    <text evidence="1">The sequence shown here is derived from an EMBL/GenBank/DDBJ whole genome shotgun (WGS) entry which is preliminary data.</text>
</comment>
<name>A0A9D0ZC16_9FIRM</name>
<reference evidence="1" key="1">
    <citation type="submission" date="2020-10" db="EMBL/GenBank/DDBJ databases">
        <authorList>
            <person name="Gilroy R."/>
        </authorList>
    </citation>
    <scope>NUCLEOTIDE SEQUENCE</scope>
    <source>
        <strain evidence="1">ChiSxjej2B14-6234</strain>
    </source>
</reference>
<dbReference type="InterPro" id="IPR029063">
    <property type="entry name" value="SAM-dependent_MTases_sf"/>
</dbReference>